<comment type="caution">
    <text evidence="1">The sequence shown here is derived from an EMBL/GenBank/DDBJ whole genome shotgun (WGS) entry which is preliminary data.</text>
</comment>
<organism evidence="1 2">
    <name type="scientific">Bacteroides difficilis</name>
    <dbReference type="NCBI Taxonomy" id="2763021"/>
    <lineage>
        <taxon>Bacteria</taxon>
        <taxon>Pseudomonadati</taxon>
        <taxon>Bacteroidota</taxon>
        <taxon>Bacteroidia</taxon>
        <taxon>Bacteroidales</taxon>
        <taxon>Bacteroidaceae</taxon>
        <taxon>Bacteroides</taxon>
    </lineage>
</organism>
<dbReference type="Proteomes" id="UP000600600">
    <property type="component" value="Unassembled WGS sequence"/>
</dbReference>
<dbReference type="RefSeq" id="WP_186966695.1">
    <property type="nucleotide sequence ID" value="NZ_JACOOE010000002.1"/>
</dbReference>
<evidence type="ECO:0000313" key="2">
    <source>
        <dbReference type="Proteomes" id="UP000600600"/>
    </source>
</evidence>
<evidence type="ECO:0000313" key="1">
    <source>
        <dbReference type="EMBL" id="MBC5604100.1"/>
    </source>
</evidence>
<protein>
    <recommendedName>
        <fullName evidence="3">DUF4468 domain-containing protein</fullName>
    </recommendedName>
</protein>
<reference evidence="1 2" key="1">
    <citation type="submission" date="2020-08" db="EMBL/GenBank/DDBJ databases">
        <title>Genome public.</title>
        <authorList>
            <person name="Liu C."/>
            <person name="Sun Q."/>
        </authorList>
    </citation>
    <scope>NUCLEOTIDE SEQUENCE [LARGE SCALE GENOMIC DNA]</scope>
    <source>
        <strain evidence="1 2">M27</strain>
    </source>
</reference>
<dbReference type="EMBL" id="JACOOE010000002">
    <property type="protein sequence ID" value="MBC5604100.1"/>
    <property type="molecule type" value="Genomic_DNA"/>
</dbReference>
<keyword evidence="2" id="KW-1185">Reference proteome</keyword>
<name>A0ABR7C8H7_9BACE</name>
<gene>
    <name evidence="1" type="ORF">H8S67_05375</name>
</gene>
<accession>A0ABR7C8H7</accession>
<evidence type="ECO:0008006" key="3">
    <source>
        <dbReference type="Google" id="ProtNLM"/>
    </source>
</evidence>
<sequence length="156" mass="17695">MKRTIFTIILLNLAYLINAQEKTLKELIAEGNKAYVEFIDVKKNIPEAQNAINTALKGEEWNRWTLVEKKESADFILKVSVEKKGVNLLSMASDGARIRVITEVCNLKGQSLWKSKRYQGNASIFTGFSALDDAMRKMIRRALGDELLKKCGEKKK</sequence>
<proteinExistence type="predicted"/>